<dbReference type="AlphaFoldDB" id="A0A0J6YAP8"/>
<evidence type="ECO:0000256" key="1">
    <source>
        <dbReference type="SAM" id="MobiDB-lite"/>
    </source>
</evidence>
<dbReference type="Proteomes" id="UP000054565">
    <property type="component" value="Unassembled WGS sequence"/>
</dbReference>
<gene>
    <name evidence="2" type="ORF">CIRG_05457</name>
</gene>
<name>A0A0J6YAP8_COCIT</name>
<proteinExistence type="predicted"/>
<protein>
    <submittedName>
        <fullName evidence="2">Uncharacterized protein</fullName>
    </submittedName>
</protein>
<dbReference type="EMBL" id="DS028095">
    <property type="protein sequence ID" value="KMP05776.1"/>
    <property type="molecule type" value="Genomic_DNA"/>
</dbReference>
<sequence>MSRFDALFSIFSIAIPRQTNYIGPNGTSLLITVRGELCVSHHYFSSGSKKTGSSIREQRIHIDRHLSPPPVTSPRAKRRANPEELFLPDWPGSIGKRRVSQTRGHLSGSVQCA</sequence>
<evidence type="ECO:0000313" key="2">
    <source>
        <dbReference type="EMBL" id="KMP05776.1"/>
    </source>
</evidence>
<feature type="region of interest" description="Disordered" evidence="1">
    <location>
        <begin position="63"/>
        <end position="89"/>
    </location>
</feature>
<organism evidence="2 3">
    <name type="scientific">Coccidioides immitis RMSCC 2394</name>
    <dbReference type="NCBI Taxonomy" id="404692"/>
    <lineage>
        <taxon>Eukaryota</taxon>
        <taxon>Fungi</taxon>
        <taxon>Dikarya</taxon>
        <taxon>Ascomycota</taxon>
        <taxon>Pezizomycotina</taxon>
        <taxon>Eurotiomycetes</taxon>
        <taxon>Eurotiomycetidae</taxon>
        <taxon>Onygenales</taxon>
        <taxon>Onygenaceae</taxon>
        <taxon>Coccidioides</taxon>
    </lineage>
</organism>
<accession>A0A0J6YAP8</accession>
<reference evidence="3" key="1">
    <citation type="journal article" date="2010" name="Genome Res.">
        <title>Population genomic sequencing of Coccidioides fungi reveals recent hybridization and transposon control.</title>
        <authorList>
            <person name="Neafsey D.E."/>
            <person name="Barker B.M."/>
            <person name="Sharpton T.J."/>
            <person name="Stajich J.E."/>
            <person name="Park D.J."/>
            <person name="Whiston E."/>
            <person name="Hung C.-Y."/>
            <person name="McMahan C."/>
            <person name="White J."/>
            <person name="Sykes S."/>
            <person name="Heiman D."/>
            <person name="Young S."/>
            <person name="Zeng Q."/>
            <person name="Abouelleil A."/>
            <person name="Aftuck L."/>
            <person name="Bessette D."/>
            <person name="Brown A."/>
            <person name="FitzGerald M."/>
            <person name="Lui A."/>
            <person name="Macdonald J.P."/>
            <person name="Priest M."/>
            <person name="Orbach M.J."/>
            <person name="Galgiani J.N."/>
            <person name="Kirkland T.N."/>
            <person name="Cole G.T."/>
            <person name="Birren B.W."/>
            <person name="Henn M.R."/>
            <person name="Taylor J.W."/>
            <person name="Rounsley S.D."/>
        </authorList>
    </citation>
    <scope>NUCLEOTIDE SEQUENCE [LARGE SCALE GENOMIC DNA]</scope>
    <source>
        <strain evidence="3">RMSCC 2394</strain>
    </source>
</reference>
<evidence type="ECO:0000313" key="3">
    <source>
        <dbReference type="Proteomes" id="UP000054565"/>
    </source>
</evidence>